<evidence type="ECO:0000256" key="5">
    <source>
        <dbReference type="ARBA" id="ARBA00022692"/>
    </source>
</evidence>
<keyword evidence="11" id="KW-0966">Cell projection</keyword>
<feature type="transmembrane region" description="Helical" evidence="10">
    <location>
        <begin position="129"/>
        <end position="152"/>
    </location>
</feature>
<comment type="similarity">
    <text evidence="2 10">Belongs to the FliR/MopE/SpaR family.</text>
</comment>
<gene>
    <name evidence="11" type="ORF">C7446_1027</name>
</gene>
<feature type="transmembrane region" description="Helical" evidence="10">
    <location>
        <begin position="173"/>
        <end position="200"/>
    </location>
</feature>
<dbReference type="GO" id="GO:0044780">
    <property type="term" value="P:bacterial-type flagellum assembly"/>
    <property type="evidence" value="ECO:0007669"/>
    <property type="project" value="UniProtKB-UniRule"/>
</dbReference>
<evidence type="ECO:0000256" key="6">
    <source>
        <dbReference type="ARBA" id="ARBA00022989"/>
    </source>
</evidence>
<protein>
    <recommendedName>
        <fullName evidence="3 9">Flagellar biosynthetic protein FliR</fullName>
    </recommendedName>
</protein>
<dbReference type="PANTHER" id="PTHR30065">
    <property type="entry name" value="FLAGELLAR BIOSYNTHETIC PROTEIN FLIR"/>
    <property type="match status" value="1"/>
</dbReference>
<feature type="transmembrane region" description="Helical" evidence="10">
    <location>
        <begin position="212"/>
        <end position="234"/>
    </location>
</feature>
<evidence type="ECO:0000256" key="2">
    <source>
        <dbReference type="ARBA" id="ARBA00009772"/>
    </source>
</evidence>
<dbReference type="GO" id="GO:0006605">
    <property type="term" value="P:protein targeting"/>
    <property type="evidence" value="ECO:0007669"/>
    <property type="project" value="UniProtKB-UniRule"/>
</dbReference>
<keyword evidence="6 10" id="KW-1133">Transmembrane helix</keyword>
<evidence type="ECO:0000256" key="3">
    <source>
        <dbReference type="ARBA" id="ARBA00021717"/>
    </source>
</evidence>
<feature type="transmembrane region" description="Helical" evidence="10">
    <location>
        <begin position="41"/>
        <end position="58"/>
    </location>
</feature>
<keyword evidence="11" id="KW-0969">Cilium</keyword>
<dbReference type="AlphaFoldDB" id="A0A420WY58"/>
<feature type="transmembrane region" description="Helical" evidence="10">
    <location>
        <begin position="92"/>
        <end position="117"/>
    </location>
</feature>
<evidence type="ECO:0000313" key="11">
    <source>
        <dbReference type="EMBL" id="RKR06091.1"/>
    </source>
</evidence>
<dbReference type="PRINTS" id="PR00953">
    <property type="entry name" value="TYPE3IMRPROT"/>
</dbReference>
<evidence type="ECO:0000256" key="7">
    <source>
        <dbReference type="ARBA" id="ARBA00023136"/>
    </source>
</evidence>
<feature type="transmembrane region" description="Helical" evidence="10">
    <location>
        <begin position="12"/>
        <end position="34"/>
    </location>
</feature>
<evidence type="ECO:0000313" key="12">
    <source>
        <dbReference type="Proteomes" id="UP000281975"/>
    </source>
</evidence>
<keyword evidence="5 10" id="KW-0812">Transmembrane</keyword>
<keyword evidence="4 10" id="KW-1003">Cell membrane</keyword>
<comment type="function">
    <text evidence="1 10">Role in flagellar biosynthesis.</text>
</comment>
<comment type="caution">
    <text evidence="11">The sequence shown here is derived from an EMBL/GenBank/DDBJ whole genome shotgun (WGS) entry which is preliminary data.</text>
</comment>
<organism evidence="11 12">
    <name type="scientific">Kushneria sinocarnis</name>
    <dbReference type="NCBI Taxonomy" id="595502"/>
    <lineage>
        <taxon>Bacteria</taxon>
        <taxon>Pseudomonadati</taxon>
        <taxon>Pseudomonadota</taxon>
        <taxon>Gammaproteobacteria</taxon>
        <taxon>Oceanospirillales</taxon>
        <taxon>Halomonadaceae</taxon>
        <taxon>Kushneria</taxon>
    </lineage>
</organism>
<dbReference type="OrthoDB" id="9797790at2"/>
<dbReference type="GO" id="GO:0009425">
    <property type="term" value="C:bacterial-type flagellum basal body"/>
    <property type="evidence" value="ECO:0007669"/>
    <property type="project" value="UniProtKB-SubCell"/>
</dbReference>
<evidence type="ECO:0000256" key="4">
    <source>
        <dbReference type="ARBA" id="ARBA00022475"/>
    </source>
</evidence>
<dbReference type="RefSeq" id="WP_121171973.1">
    <property type="nucleotide sequence ID" value="NZ_RBIN01000003.1"/>
</dbReference>
<evidence type="ECO:0000256" key="10">
    <source>
        <dbReference type="RuleBase" id="RU362071"/>
    </source>
</evidence>
<dbReference type="EMBL" id="RBIN01000003">
    <property type="protein sequence ID" value="RKR06091.1"/>
    <property type="molecule type" value="Genomic_DNA"/>
</dbReference>
<comment type="subcellular location">
    <subcellularLocation>
        <location evidence="10">Cell membrane</location>
        <topology evidence="10">Multi-pass membrane protein</topology>
    </subcellularLocation>
    <subcellularLocation>
        <location evidence="10">Bacterial flagellum basal body</location>
    </subcellularLocation>
</comment>
<dbReference type="InterPro" id="IPR006303">
    <property type="entry name" value="FliR"/>
</dbReference>
<dbReference type="NCBIfam" id="TIGR01400">
    <property type="entry name" value="fliR"/>
    <property type="match status" value="1"/>
</dbReference>
<dbReference type="GO" id="GO:0005886">
    <property type="term" value="C:plasma membrane"/>
    <property type="evidence" value="ECO:0007669"/>
    <property type="project" value="UniProtKB-SubCell"/>
</dbReference>
<accession>A0A420WY58</accession>
<proteinExistence type="inferred from homology"/>
<dbReference type="PANTHER" id="PTHR30065:SF8">
    <property type="entry name" value="FLAGELLAR BIOSYNTHETIC PROTEIN FLIR"/>
    <property type="match status" value="1"/>
</dbReference>
<name>A0A420WY58_9GAMM</name>
<keyword evidence="7 10" id="KW-0472">Membrane</keyword>
<keyword evidence="8 10" id="KW-0975">Bacterial flagellum</keyword>
<keyword evidence="11" id="KW-0282">Flagellum</keyword>
<dbReference type="Proteomes" id="UP000281975">
    <property type="component" value="Unassembled WGS sequence"/>
</dbReference>
<evidence type="ECO:0000256" key="9">
    <source>
        <dbReference type="NCBIfam" id="TIGR01400"/>
    </source>
</evidence>
<sequence length="264" mass="28667">MLEVTEAQLMHWVTLFLWPFFRLLAFVAAAPIFGETAIPRLAKIGMAATLTVLIAPTLPPMPDIAPISYAGFWLIAQQLLIGLALGLVMRVVFAAIMAAGDFIGLQMGLSFASFYSAESQGNTMVLARLLNLFAVLMFLAFDGHLIMLQLLIETFQRLPVGTGTLNTEGFRDVAHYGSIIFSAGMLLAIPLLTALLIINLSMGILNRASPQFSVFSVGFPITLLTGVVLLTFMTPELGTVFQRMFEQGLQQMVEVVMTLADSSS</sequence>
<reference evidence="11 12" key="1">
    <citation type="submission" date="2018-10" db="EMBL/GenBank/DDBJ databases">
        <title>Genomic Encyclopedia of Type Strains, Phase IV (KMG-IV): sequencing the most valuable type-strain genomes for metagenomic binning, comparative biology and taxonomic classification.</title>
        <authorList>
            <person name="Goeker M."/>
        </authorList>
    </citation>
    <scope>NUCLEOTIDE SEQUENCE [LARGE SCALE GENOMIC DNA]</scope>
    <source>
        <strain evidence="11 12">DSM 23229</strain>
    </source>
</reference>
<evidence type="ECO:0000256" key="8">
    <source>
        <dbReference type="ARBA" id="ARBA00023143"/>
    </source>
</evidence>
<dbReference type="InterPro" id="IPR002010">
    <property type="entry name" value="T3SS_IM_R"/>
</dbReference>
<keyword evidence="12" id="KW-1185">Reference proteome</keyword>
<feature type="transmembrane region" description="Helical" evidence="10">
    <location>
        <begin position="64"/>
        <end position="85"/>
    </location>
</feature>
<dbReference type="Pfam" id="PF01311">
    <property type="entry name" value="Bac_export_1"/>
    <property type="match status" value="1"/>
</dbReference>
<evidence type="ECO:0000256" key="1">
    <source>
        <dbReference type="ARBA" id="ARBA00002578"/>
    </source>
</evidence>